<dbReference type="EMBL" id="JAQQCL010000009">
    <property type="protein sequence ID" value="MFM0717624.1"/>
    <property type="molecule type" value="Genomic_DNA"/>
</dbReference>
<feature type="transmembrane region" description="Helical" evidence="1">
    <location>
        <begin position="84"/>
        <end position="105"/>
    </location>
</feature>
<dbReference type="RefSeq" id="WP_408141395.1">
    <property type="nucleotide sequence ID" value="NZ_JAQQCL010000009.1"/>
</dbReference>
<keyword evidence="1" id="KW-0472">Membrane</keyword>
<proteinExistence type="predicted"/>
<reference evidence="2 3" key="1">
    <citation type="journal article" date="2024" name="Chem. Sci.">
        <title>Discovery of megapolipeptins by genome mining of a Burkholderiales bacteria collection.</title>
        <authorList>
            <person name="Paulo B.S."/>
            <person name="Recchia M.J.J."/>
            <person name="Lee S."/>
            <person name="Fergusson C.H."/>
            <person name="Romanowski S.B."/>
            <person name="Hernandez A."/>
            <person name="Krull N."/>
            <person name="Liu D.Y."/>
            <person name="Cavanagh H."/>
            <person name="Bos A."/>
            <person name="Gray C.A."/>
            <person name="Murphy B.T."/>
            <person name="Linington R.G."/>
            <person name="Eustaquio A.S."/>
        </authorList>
    </citation>
    <scope>NUCLEOTIDE SEQUENCE [LARGE SCALE GENOMIC DNA]</scope>
    <source>
        <strain evidence="2 3">RL17-350-BIC-E</strain>
    </source>
</reference>
<organism evidence="2 3">
    <name type="scientific">Paraburkholderia strydomiana</name>
    <dbReference type="NCBI Taxonomy" id="1245417"/>
    <lineage>
        <taxon>Bacteria</taxon>
        <taxon>Pseudomonadati</taxon>
        <taxon>Pseudomonadota</taxon>
        <taxon>Betaproteobacteria</taxon>
        <taxon>Burkholderiales</taxon>
        <taxon>Burkholderiaceae</taxon>
        <taxon>Paraburkholderia</taxon>
    </lineage>
</organism>
<protein>
    <submittedName>
        <fullName evidence="2">Uncharacterized protein</fullName>
    </submittedName>
</protein>
<keyword evidence="3" id="KW-1185">Reference proteome</keyword>
<gene>
    <name evidence="2" type="ORF">PQQ73_14910</name>
</gene>
<evidence type="ECO:0000313" key="2">
    <source>
        <dbReference type="EMBL" id="MFM0717624.1"/>
    </source>
</evidence>
<keyword evidence="1" id="KW-1133">Transmembrane helix</keyword>
<keyword evidence="1" id="KW-0812">Transmembrane</keyword>
<accession>A0ABW9EE53</accession>
<comment type="caution">
    <text evidence="2">The sequence shown here is derived from an EMBL/GenBank/DDBJ whole genome shotgun (WGS) entry which is preliminary data.</text>
</comment>
<name>A0ABW9EE53_9BURK</name>
<evidence type="ECO:0000256" key="1">
    <source>
        <dbReference type="SAM" id="Phobius"/>
    </source>
</evidence>
<sequence>MKHTGISIWLGLLVAPAVVLGAQGLNYALVQLACASGQHTVLDAVSAVAFVFSVIAAWLAYRRWRGTAGRFDGSYVHRDACQPFLALTAMLVAALCAVIQLTMWFPQWLLSPCR</sequence>
<dbReference type="Proteomes" id="UP001629392">
    <property type="component" value="Unassembled WGS sequence"/>
</dbReference>
<evidence type="ECO:0000313" key="3">
    <source>
        <dbReference type="Proteomes" id="UP001629392"/>
    </source>
</evidence>
<feature type="transmembrane region" description="Helical" evidence="1">
    <location>
        <begin position="45"/>
        <end position="64"/>
    </location>
</feature>